<evidence type="ECO:0000313" key="14">
    <source>
        <dbReference type="Proteomes" id="UP000294902"/>
    </source>
</evidence>
<comment type="subcellular location">
    <subcellularLocation>
        <location evidence="1">Cell membrane</location>
        <topology evidence="1">Multi-pass membrane protein</topology>
    </subcellularLocation>
</comment>
<evidence type="ECO:0000256" key="8">
    <source>
        <dbReference type="PIRSR" id="PIRSR005091-1"/>
    </source>
</evidence>
<evidence type="ECO:0000256" key="10">
    <source>
        <dbReference type="PIRSR" id="PIRSR005091-3"/>
    </source>
</evidence>
<feature type="transmembrane region" description="Helical" evidence="11">
    <location>
        <begin position="151"/>
        <end position="168"/>
    </location>
</feature>
<evidence type="ECO:0000256" key="4">
    <source>
        <dbReference type="ARBA" id="ARBA00022475"/>
    </source>
</evidence>
<dbReference type="PIRSF" id="PIRSF005091">
    <property type="entry name" value="Mmb_sulf_HI1246"/>
    <property type="match status" value="1"/>
</dbReference>
<dbReference type="Pfam" id="PF00884">
    <property type="entry name" value="Sulfatase"/>
    <property type="match status" value="1"/>
</dbReference>
<proteinExistence type="inferred from homology"/>
<reference evidence="13 14" key="1">
    <citation type="submission" date="2019-03" db="EMBL/GenBank/DDBJ databases">
        <title>Genomic Encyclopedia of Type Strains, Phase IV (KMG-IV): sequencing the most valuable type-strain genomes for metagenomic binning, comparative biology and taxonomic classification.</title>
        <authorList>
            <person name="Goeker M."/>
        </authorList>
    </citation>
    <scope>NUCLEOTIDE SEQUENCE [LARGE SCALE GENOMIC DNA]</scope>
    <source>
        <strain evidence="13 14">DSM 24629</strain>
    </source>
</reference>
<dbReference type="Gene3D" id="3.30.1120.170">
    <property type="match status" value="1"/>
</dbReference>
<dbReference type="CDD" id="cd16015">
    <property type="entry name" value="LTA_synthase"/>
    <property type="match status" value="1"/>
</dbReference>
<keyword evidence="9" id="KW-0464">Manganese</keyword>
<dbReference type="GO" id="GO:0046872">
    <property type="term" value="F:metal ion binding"/>
    <property type="evidence" value="ECO:0007669"/>
    <property type="project" value="UniProtKB-KW"/>
</dbReference>
<evidence type="ECO:0000256" key="1">
    <source>
        <dbReference type="ARBA" id="ARBA00004651"/>
    </source>
</evidence>
<dbReference type="OrthoDB" id="243547at2"/>
<evidence type="ECO:0000256" key="5">
    <source>
        <dbReference type="ARBA" id="ARBA00022692"/>
    </source>
</evidence>
<feature type="domain" description="Sulfatase N-terminal" evidence="12">
    <location>
        <begin position="230"/>
        <end position="518"/>
    </location>
</feature>
<evidence type="ECO:0000313" key="13">
    <source>
        <dbReference type="EMBL" id="TCT14687.1"/>
    </source>
</evidence>
<evidence type="ECO:0000256" key="6">
    <source>
        <dbReference type="ARBA" id="ARBA00022989"/>
    </source>
</evidence>
<feature type="binding site" evidence="9">
    <location>
        <position position="394"/>
    </location>
    <ligand>
        <name>substrate</name>
    </ligand>
</feature>
<comment type="pathway">
    <text evidence="2">Cell wall biogenesis; lipoteichoic acid biosynthesis.</text>
</comment>
<keyword evidence="14" id="KW-1185">Reference proteome</keyword>
<feature type="transmembrane region" description="Helical" evidence="11">
    <location>
        <begin position="66"/>
        <end position="86"/>
    </location>
</feature>
<keyword evidence="9" id="KW-0479">Metal-binding</keyword>
<comment type="similarity">
    <text evidence="3">Belongs to the LTA synthase family.</text>
</comment>
<dbReference type="InterPro" id="IPR000917">
    <property type="entry name" value="Sulfatase_N"/>
</dbReference>
<dbReference type="RefSeq" id="WP_132252354.1">
    <property type="nucleotide sequence ID" value="NZ_SMAL01000005.1"/>
</dbReference>
<dbReference type="InterPro" id="IPR012160">
    <property type="entry name" value="LtaS-like"/>
</dbReference>
<keyword evidence="6 11" id="KW-1133">Transmembrane helix</keyword>
<gene>
    <name evidence="13" type="ORF">EDC18_105169</name>
</gene>
<feature type="binding site" evidence="10">
    <location>
        <position position="454"/>
    </location>
    <ligand>
        <name>Mn(2+)</name>
        <dbReference type="ChEBI" id="CHEBI:29035"/>
    </ligand>
</feature>
<dbReference type="InterPro" id="IPR017850">
    <property type="entry name" value="Alkaline_phosphatase_core_sf"/>
</dbReference>
<dbReference type="GO" id="GO:0016740">
    <property type="term" value="F:transferase activity"/>
    <property type="evidence" value="ECO:0007669"/>
    <property type="project" value="UniProtKB-KW"/>
</dbReference>
<feature type="transmembrane region" description="Helical" evidence="11">
    <location>
        <begin position="12"/>
        <end position="28"/>
    </location>
</feature>
<feature type="transmembrane region" description="Helical" evidence="11">
    <location>
        <begin position="110"/>
        <end position="130"/>
    </location>
</feature>
<sequence>MKNIKDLIADHYWLIVLFSFKIVLYYTLIDLSPINGFVGGITLIYLMFIFYCCFTSNAKYSGSIFTLIYIVITMLMFANTVYFSYFNQLTSINQIWQINSLFVVDESVKFAMPPISIILFLDIPIVIKYFKKSKLKNNSTPMKYLNVKNTGLITVFTLLIVVFAINPLKADAIKKVNHTEFFTYHVKDLIMNTYDRVVTEEKPMEDIVAVISENVKSIKKDNYYGIGKNRNLIIIQLESIQNFVINREYNEQIITPTINELLNNDTIYFDHFFQNIGRGNTSDAEFTINNSIYPVIQGEAYRLYEDNYFEGLPWLLKREGYSTFAFHGFRGNFWNRDRAYPYQGIDTFISQDELEMTDKISLGLSDKELFRQTAEYLQNIDNPFYSLIVALSSHHPFVLPEGLATLELKEEDIGTIFGNYLQSVRYVDEAIEEFINDLKEKDLYDDSIIVIYGDHHGLNCKDVQINKQMSEFLGYDYNYDEMLRVPLIIHIPGMDKTKTISTVGGQVDLFPTVANIMGLEIKHPFIFGRDLVNAKEGFVASITYMLEGSFIKDNVIFEMSRDGIFENSIARDLDTKEIVSLEGLEKYSKRAITLVTESKYVLDNNIIEIYNQQYASNE</sequence>
<feature type="binding site" evidence="10">
    <location>
        <position position="455"/>
    </location>
    <ligand>
        <name>Mn(2+)</name>
        <dbReference type="ChEBI" id="CHEBI:29035"/>
    </ligand>
</feature>
<dbReference type="PANTHER" id="PTHR47371">
    <property type="entry name" value="LIPOTEICHOIC ACID SYNTHASE"/>
    <property type="match status" value="1"/>
</dbReference>
<evidence type="ECO:0000256" key="3">
    <source>
        <dbReference type="ARBA" id="ARBA00009983"/>
    </source>
</evidence>
<feature type="binding site" evidence="10">
    <location>
        <position position="238"/>
    </location>
    <ligand>
        <name>Mn(2+)</name>
        <dbReference type="ChEBI" id="CHEBI:29035"/>
    </ligand>
</feature>
<feature type="binding site" evidence="10">
    <location>
        <position position="281"/>
    </location>
    <ligand>
        <name>Mn(2+)</name>
        <dbReference type="ChEBI" id="CHEBI:29035"/>
    </ligand>
</feature>
<dbReference type="EMBL" id="SMAL01000005">
    <property type="protein sequence ID" value="TCT14687.1"/>
    <property type="molecule type" value="Genomic_DNA"/>
</dbReference>
<dbReference type="AlphaFoldDB" id="A0A4R3MLW1"/>
<dbReference type="Gene3D" id="3.40.720.10">
    <property type="entry name" value="Alkaline Phosphatase, subunit A"/>
    <property type="match status" value="1"/>
</dbReference>
<protein>
    <submittedName>
        <fullName evidence="13">Phosphoglycerol transferase MdoB-like AlkP superfamily enzyme</fullName>
    </submittedName>
</protein>
<evidence type="ECO:0000256" key="11">
    <source>
        <dbReference type="SAM" id="Phobius"/>
    </source>
</evidence>
<dbReference type="InterPro" id="IPR050448">
    <property type="entry name" value="OpgB/LTA_synthase_biosynth"/>
</dbReference>
<keyword evidence="5 11" id="KW-0812">Transmembrane</keyword>
<comment type="caution">
    <text evidence="13">The sequence shown here is derived from an EMBL/GenBank/DDBJ whole genome shotgun (WGS) entry which is preliminary data.</text>
</comment>
<evidence type="ECO:0000256" key="2">
    <source>
        <dbReference type="ARBA" id="ARBA00004936"/>
    </source>
</evidence>
<keyword evidence="7 11" id="KW-0472">Membrane</keyword>
<dbReference type="SUPFAM" id="SSF53649">
    <property type="entry name" value="Alkaline phosphatase-like"/>
    <property type="match status" value="1"/>
</dbReference>
<feature type="active site" evidence="8">
    <location>
        <position position="281"/>
    </location>
</feature>
<feature type="transmembrane region" description="Helical" evidence="11">
    <location>
        <begin position="34"/>
        <end position="54"/>
    </location>
</feature>
<dbReference type="PANTHER" id="PTHR47371:SF3">
    <property type="entry name" value="PHOSPHOGLYCEROL TRANSFERASE I"/>
    <property type="match status" value="1"/>
</dbReference>
<organism evidence="13 14">
    <name type="scientific">Natranaerovirga pectinivora</name>
    <dbReference type="NCBI Taxonomy" id="682400"/>
    <lineage>
        <taxon>Bacteria</taxon>
        <taxon>Bacillati</taxon>
        <taxon>Bacillota</taxon>
        <taxon>Clostridia</taxon>
        <taxon>Lachnospirales</taxon>
        <taxon>Natranaerovirgaceae</taxon>
        <taxon>Natranaerovirga</taxon>
    </lineage>
</organism>
<dbReference type="GO" id="GO:0005886">
    <property type="term" value="C:plasma membrane"/>
    <property type="evidence" value="ECO:0007669"/>
    <property type="project" value="UniProtKB-SubCell"/>
</dbReference>
<name>A0A4R3MLW1_9FIRM</name>
<evidence type="ECO:0000256" key="9">
    <source>
        <dbReference type="PIRSR" id="PIRSR005091-2"/>
    </source>
</evidence>
<keyword evidence="4" id="KW-1003">Cell membrane</keyword>
<accession>A0A4R3MLW1</accession>
<keyword evidence="13" id="KW-0808">Transferase</keyword>
<dbReference type="Proteomes" id="UP000294902">
    <property type="component" value="Unassembled WGS sequence"/>
</dbReference>
<evidence type="ECO:0000259" key="12">
    <source>
        <dbReference type="Pfam" id="PF00884"/>
    </source>
</evidence>
<evidence type="ECO:0000256" key="7">
    <source>
        <dbReference type="ARBA" id="ARBA00023136"/>
    </source>
</evidence>